<accession>A0AA38KH35</accession>
<dbReference type="Proteomes" id="UP000824469">
    <property type="component" value="Unassembled WGS sequence"/>
</dbReference>
<reference evidence="1 2" key="1">
    <citation type="journal article" date="2021" name="Nat. Plants">
        <title>The Taxus genome provides insights into paclitaxel biosynthesis.</title>
        <authorList>
            <person name="Xiong X."/>
            <person name="Gou J."/>
            <person name="Liao Q."/>
            <person name="Li Y."/>
            <person name="Zhou Q."/>
            <person name="Bi G."/>
            <person name="Li C."/>
            <person name="Du R."/>
            <person name="Wang X."/>
            <person name="Sun T."/>
            <person name="Guo L."/>
            <person name="Liang H."/>
            <person name="Lu P."/>
            <person name="Wu Y."/>
            <person name="Zhang Z."/>
            <person name="Ro D.K."/>
            <person name="Shang Y."/>
            <person name="Huang S."/>
            <person name="Yan J."/>
        </authorList>
    </citation>
    <scope>NUCLEOTIDE SEQUENCE [LARGE SCALE GENOMIC DNA]</scope>
    <source>
        <strain evidence="1">Ta-2019</strain>
    </source>
</reference>
<sequence length="74" mass="8025">FHNPAGSGYGPALYQRVSFLDVPAHQHGVRGNAKHQLGRNHKHESDGATVQCAANKEILHDFILDVYSGSVTAM</sequence>
<proteinExistence type="predicted"/>
<dbReference type="EMBL" id="JAHRHJ020000008">
    <property type="protein sequence ID" value="KAH9306618.1"/>
    <property type="molecule type" value="Genomic_DNA"/>
</dbReference>
<name>A0AA38KH35_TAXCH</name>
<comment type="caution">
    <text evidence="1">The sequence shown here is derived from an EMBL/GenBank/DDBJ whole genome shotgun (WGS) entry which is preliminary data.</text>
</comment>
<organism evidence="1 2">
    <name type="scientific">Taxus chinensis</name>
    <name type="common">Chinese yew</name>
    <name type="synonym">Taxus wallichiana var. chinensis</name>
    <dbReference type="NCBI Taxonomy" id="29808"/>
    <lineage>
        <taxon>Eukaryota</taxon>
        <taxon>Viridiplantae</taxon>
        <taxon>Streptophyta</taxon>
        <taxon>Embryophyta</taxon>
        <taxon>Tracheophyta</taxon>
        <taxon>Spermatophyta</taxon>
        <taxon>Pinopsida</taxon>
        <taxon>Pinidae</taxon>
        <taxon>Conifers II</taxon>
        <taxon>Cupressales</taxon>
        <taxon>Taxaceae</taxon>
        <taxon>Taxus</taxon>
    </lineage>
</organism>
<dbReference type="AlphaFoldDB" id="A0AA38KH35"/>
<protein>
    <submittedName>
        <fullName evidence="1">Uncharacterized protein</fullName>
    </submittedName>
</protein>
<evidence type="ECO:0000313" key="2">
    <source>
        <dbReference type="Proteomes" id="UP000824469"/>
    </source>
</evidence>
<feature type="non-terminal residue" evidence="1">
    <location>
        <position position="74"/>
    </location>
</feature>
<keyword evidence="2" id="KW-1185">Reference proteome</keyword>
<feature type="non-terminal residue" evidence="1">
    <location>
        <position position="1"/>
    </location>
</feature>
<gene>
    <name evidence="1" type="ORF">KI387_011022</name>
</gene>
<evidence type="ECO:0000313" key="1">
    <source>
        <dbReference type="EMBL" id="KAH9306618.1"/>
    </source>
</evidence>